<gene>
    <name evidence="12" type="primary">atpF</name>
    <name evidence="15" type="ORF">LS72_008170</name>
</gene>
<dbReference type="GO" id="GO:0046933">
    <property type="term" value="F:proton-transporting ATP synthase activity, rotational mechanism"/>
    <property type="evidence" value="ECO:0007669"/>
    <property type="project" value="UniProtKB-UniRule"/>
</dbReference>
<comment type="subcellular location">
    <subcellularLocation>
        <location evidence="12">Cell membrane</location>
        <topology evidence="12">Single-pass membrane protein</topology>
    </subcellularLocation>
    <subcellularLocation>
        <location evidence="11">Endomembrane system</location>
        <topology evidence="11">Single-pass membrane protein</topology>
    </subcellularLocation>
</comment>
<evidence type="ECO:0000256" key="1">
    <source>
        <dbReference type="ARBA" id="ARBA00022448"/>
    </source>
</evidence>
<evidence type="ECO:0000313" key="15">
    <source>
        <dbReference type="EMBL" id="TLE14820.1"/>
    </source>
</evidence>
<keyword evidence="5 12" id="KW-1133">Transmembrane helix</keyword>
<keyword evidence="12" id="KW-1003">Cell membrane</keyword>
<keyword evidence="2 12" id="KW-0138">CF(0)</keyword>
<dbReference type="EMBL" id="JRPC02000022">
    <property type="protein sequence ID" value="TLE14820.1"/>
    <property type="molecule type" value="Genomic_DNA"/>
</dbReference>
<accession>A0A4V6YSQ5</accession>
<evidence type="ECO:0000256" key="6">
    <source>
        <dbReference type="ARBA" id="ARBA00023065"/>
    </source>
</evidence>
<dbReference type="NCBIfam" id="NF006292">
    <property type="entry name" value="PRK08475.1"/>
    <property type="match status" value="1"/>
</dbReference>
<comment type="function">
    <text evidence="9 12">F(1)F(0) ATP synthase produces ATP from ADP in the presence of a proton or sodium gradient. F-type ATPases consist of two structural domains, F(1) containing the extramembraneous catalytic core and F(0) containing the membrane proton channel, linked together by a central stalk and a peripheral stalk. During catalysis, ATP synthesis in the catalytic domain of F(1) is coupled via a rotary mechanism of the central stalk subunits to proton translocation.</text>
</comment>
<feature type="transmembrane region" description="Helical" evidence="12">
    <location>
        <begin position="30"/>
        <end position="45"/>
    </location>
</feature>
<keyword evidence="8 12" id="KW-0066">ATP synthesis</keyword>
<evidence type="ECO:0000256" key="7">
    <source>
        <dbReference type="ARBA" id="ARBA00023136"/>
    </source>
</evidence>
<organism evidence="15 16">
    <name type="scientific">Helicobacter apodemus</name>
    <dbReference type="NCBI Taxonomy" id="135569"/>
    <lineage>
        <taxon>Bacteria</taxon>
        <taxon>Pseudomonadati</taxon>
        <taxon>Campylobacterota</taxon>
        <taxon>Epsilonproteobacteria</taxon>
        <taxon>Campylobacterales</taxon>
        <taxon>Helicobacteraceae</taxon>
        <taxon>Helicobacter</taxon>
    </lineage>
</organism>
<feature type="coiled-coil region" evidence="14">
    <location>
        <begin position="56"/>
        <end position="101"/>
    </location>
</feature>
<evidence type="ECO:0000256" key="11">
    <source>
        <dbReference type="ARBA" id="ARBA00037847"/>
    </source>
</evidence>
<sequence>MKRIIVLLVVAPYILLAANGSGEVDIIERTINFVIFFALIYYFAADKIKAIFVNRREEIAGSLARIQEKLQASKKEKQQALKDLEEAKRIASEIVETAHKETYVITQKIEENARIELENLVKQFNESMAFERRKIEKSVINEILDEVLHQDSISLNKEVLTQSLLKKAI</sequence>
<evidence type="ECO:0000256" key="5">
    <source>
        <dbReference type="ARBA" id="ARBA00022989"/>
    </source>
</evidence>
<evidence type="ECO:0000256" key="14">
    <source>
        <dbReference type="SAM" id="Coils"/>
    </source>
</evidence>
<dbReference type="GO" id="GO:0005886">
    <property type="term" value="C:plasma membrane"/>
    <property type="evidence" value="ECO:0007669"/>
    <property type="project" value="UniProtKB-SubCell"/>
</dbReference>
<evidence type="ECO:0000256" key="2">
    <source>
        <dbReference type="ARBA" id="ARBA00022547"/>
    </source>
</evidence>
<keyword evidence="6 12" id="KW-0406">Ion transport</keyword>
<comment type="subunit">
    <text evidence="12">F-type ATPases have 2 components, F(1) - the catalytic core - and F(0) - the membrane proton channel. F(1) has five subunits: alpha(3), beta(3), gamma(1), delta(1), epsilon(1). F(0) has three main subunits: a(1), b(2) and c(10-14). The alpha and beta chains form an alternating ring which encloses part of the gamma chain. F(1) is attached to F(0) by a central stalk formed by the gamma and epsilon chains, while a peripheral stalk is formed by the delta and b chains.</text>
</comment>
<dbReference type="HAMAP" id="MF_01398">
    <property type="entry name" value="ATP_synth_b_bprime"/>
    <property type="match status" value="1"/>
</dbReference>
<keyword evidence="3 12" id="KW-0812">Transmembrane</keyword>
<comment type="similarity">
    <text evidence="12 13">Belongs to the ATPase B chain family.</text>
</comment>
<proteinExistence type="inferred from homology"/>
<dbReference type="Proteomes" id="UP000029920">
    <property type="component" value="Unassembled WGS sequence"/>
</dbReference>
<evidence type="ECO:0000256" key="13">
    <source>
        <dbReference type="RuleBase" id="RU003848"/>
    </source>
</evidence>
<evidence type="ECO:0000256" key="9">
    <source>
        <dbReference type="ARBA" id="ARBA00025198"/>
    </source>
</evidence>
<keyword evidence="14" id="KW-0175">Coiled coil</keyword>
<dbReference type="Pfam" id="PF00430">
    <property type="entry name" value="ATP-synt_B"/>
    <property type="match status" value="1"/>
</dbReference>
<keyword evidence="1 12" id="KW-0813">Transport</keyword>
<dbReference type="InterPro" id="IPR002146">
    <property type="entry name" value="ATP_synth_b/b'su_bac/chlpt"/>
</dbReference>
<keyword evidence="16" id="KW-1185">Reference proteome</keyword>
<evidence type="ECO:0000256" key="3">
    <source>
        <dbReference type="ARBA" id="ARBA00022692"/>
    </source>
</evidence>
<dbReference type="GO" id="GO:0012505">
    <property type="term" value="C:endomembrane system"/>
    <property type="evidence" value="ECO:0007669"/>
    <property type="project" value="UniProtKB-SubCell"/>
</dbReference>
<name>A0A4V6YSQ5_9HELI</name>
<comment type="caution">
    <text evidence="15">The sequence shown here is derived from an EMBL/GenBank/DDBJ whole genome shotgun (WGS) entry which is preliminary data.</text>
</comment>
<dbReference type="CDD" id="cd06503">
    <property type="entry name" value="ATP-synt_Fo_b"/>
    <property type="match status" value="1"/>
</dbReference>
<dbReference type="GO" id="GO:0045259">
    <property type="term" value="C:proton-transporting ATP synthase complex"/>
    <property type="evidence" value="ECO:0007669"/>
    <property type="project" value="UniProtKB-KW"/>
</dbReference>
<evidence type="ECO:0000256" key="4">
    <source>
        <dbReference type="ARBA" id="ARBA00022781"/>
    </source>
</evidence>
<evidence type="ECO:0000313" key="16">
    <source>
        <dbReference type="Proteomes" id="UP000029920"/>
    </source>
</evidence>
<keyword evidence="7 12" id="KW-0472">Membrane</keyword>
<evidence type="ECO:0000256" key="10">
    <source>
        <dbReference type="ARBA" id="ARBA00025614"/>
    </source>
</evidence>
<evidence type="ECO:0000256" key="12">
    <source>
        <dbReference type="HAMAP-Rule" id="MF_01398"/>
    </source>
</evidence>
<evidence type="ECO:0000256" key="8">
    <source>
        <dbReference type="ARBA" id="ARBA00023310"/>
    </source>
</evidence>
<keyword evidence="4 12" id="KW-0375">Hydrogen ion transport</keyword>
<protein>
    <recommendedName>
        <fullName evidence="12">ATP synthase subunit b</fullName>
    </recommendedName>
    <alternativeName>
        <fullName evidence="12">ATP synthase F(0) sector subunit b</fullName>
    </alternativeName>
    <alternativeName>
        <fullName evidence="12">ATPase subunit I</fullName>
    </alternativeName>
    <alternativeName>
        <fullName evidence="12">F-type ATPase subunit b</fullName>
        <shortName evidence="12">F-ATPase subunit b</shortName>
    </alternativeName>
</protein>
<comment type="function">
    <text evidence="10">Component of the F(0) channel, it forms part of the peripheral stalk, linking F(1) to F(0). The b'-subunit is a diverged and duplicated form of b found in plants and photosynthetic bacteria.</text>
</comment>
<dbReference type="RefSeq" id="WP_034553822.1">
    <property type="nucleotide sequence ID" value="NZ_JRPC02000022.1"/>
</dbReference>
<dbReference type="AlphaFoldDB" id="A0A4V6YSQ5"/>
<reference evidence="15 16" key="1">
    <citation type="journal article" date="2014" name="Genome Announc.">
        <title>Draft genome sequences of eight enterohepatic helicobacter species isolated from both laboratory and wild rodents.</title>
        <authorList>
            <person name="Sheh A."/>
            <person name="Shen Z."/>
            <person name="Fox J.G."/>
        </authorList>
    </citation>
    <scope>NUCLEOTIDE SEQUENCE [LARGE SCALE GENOMIC DNA]</scope>
    <source>
        <strain evidence="15 16">MIT-03-7007</strain>
    </source>
</reference>